<accession>A0ABV3Q2K7</accession>
<dbReference type="Proteomes" id="UP001556040">
    <property type="component" value="Unassembled WGS sequence"/>
</dbReference>
<organism evidence="1 2">
    <name type="scientific">Jeotgalibacillus marinus</name>
    <dbReference type="NCBI Taxonomy" id="86667"/>
    <lineage>
        <taxon>Bacteria</taxon>
        <taxon>Bacillati</taxon>
        <taxon>Bacillota</taxon>
        <taxon>Bacilli</taxon>
        <taxon>Bacillales</taxon>
        <taxon>Caryophanaceae</taxon>
        <taxon>Jeotgalibacillus</taxon>
    </lineage>
</organism>
<dbReference type="RefSeq" id="WP_367779055.1">
    <property type="nucleotide sequence ID" value="NZ_JBFMIA010000004.1"/>
</dbReference>
<keyword evidence="2" id="KW-1185">Reference proteome</keyword>
<comment type="caution">
    <text evidence="1">The sequence shown here is derived from an EMBL/GenBank/DDBJ whole genome shotgun (WGS) entry which is preliminary data.</text>
</comment>
<reference evidence="1 2" key="1">
    <citation type="journal article" date="1979" name="Int. J. Syst. Evol. Microbiol.">
        <title>Bacillus globisporus subsp. marinus subsp. nov.</title>
        <authorList>
            <person name="Liu H."/>
        </authorList>
    </citation>
    <scope>NUCLEOTIDE SEQUENCE [LARGE SCALE GENOMIC DNA]</scope>
    <source>
        <strain evidence="1 2">DSM 1297</strain>
    </source>
</reference>
<dbReference type="EMBL" id="JBFMIA010000004">
    <property type="protein sequence ID" value="MEW9501571.1"/>
    <property type="molecule type" value="Genomic_DNA"/>
</dbReference>
<sequence length="54" mass="5660">MVQAPKAEAALSAPTSIGRDAKVGVLYNVTYDLEELAAEAGRTKSAALIQQDRA</sequence>
<evidence type="ECO:0000313" key="2">
    <source>
        <dbReference type="Proteomes" id="UP001556040"/>
    </source>
</evidence>
<protein>
    <submittedName>
        <fullName evidence="1">Uncharacterized protein</fullName>
    </submittedName>
</protein>
<name>A0ABV3Q2K7_9BACL</name>
<gene>
    <name evidence="1" type="ORF">AB1471_07130</name>
</gene>
<evidence type="ECO:0000313" key="1">
    <source>
        <dbReference type="EMBL" id="MEW9501571.1"/>
    </source>
</evidence>
<proteinExistence type="predicted"/>